<dbReference type="Gene3D" id="1.10.10.10">
    <property type="entry name" value="Winged helix-like DNA-binding domain superfamily/Winged helix DNA-binding domain"/>
    <property type="match status" value="1"/>
</dbReference>
<dbReference type="SUPFAM" id="SSF46785">
    <property type="entry name" value="Winged helix' DNA-binding domain"/>
    <property type="match status" value="1"/>
</dbReference>
<dbReference type="AlphaFoldDB" id="A0A1H5BE39"/>
<evidence type="ECO:0000313" key="1">
    <source>
        <dbReference type="EMBL" id="SED52220.1"/>
    </source>
</evidence>
<dbReference type="GO" id="GO:0003677">
    <property type="term" value="F:DNA binding"/>
    <property type="evidence" value="ECO:0007669"/>
    <property type="project" value="InterPro"/>
</dbReference>
<sequence length="329" mass="36774">MGVWELTALGVEPLDESVYRTLLQNPDLTRTGLLAALGLEAAELCLSLKRLEQQGMIHLDTDGEPSPVDPGIGIEQLAERRLRALQEQQLEVLSTTQSFVLRVTRGRGRTGDPGQVEPLDGADAVHERIDELAFFARREILVTQPSWLPAHEHLTGTREADLRCLRRGVALRVLAHRTALRDREPTGHLRELADHGAEFRLLDGSFDRIAVFDRETALVQTTADATARQALMVRQNVLVHALHSFFERCWSQASDALSCLRPDEAREGLDELHLKVLQVMACTDKDEAGARELGISVRTYRARIARLLQHLNASTRFQAALLARDKGWI</sequence>
<dbReference type="PANTHER" id="PTHR34293">
    <property type="entry name" value="HTH-TYPE TRANSCRIPTIONAL REGULATOR TRMBL2"/>
    <property type="match status" value="1"/>
</dbReference>
<dbReference type="GO" id="GO:0006355">
    <property type="term" value="P:regulation of DNA-templated transcription"/>
    <property type="evidence" value="ECO:0007669"/>
    <property type="project" value="InterPro"/>
</dbReference>
<dbReference type="SUPFAM" id="SSF46894">
    <property type="entry name" value="C-terminal effector domain of the bipartite response regulators"/>
    <property type="match status" value="1"/>
</dbReference>
<reference evidence="1 2" key="1">
    <citation type="submission" date="2016-10" db="EMBL/GenBank/DDBJ databases">
        <authorList>
            <person name="de Groot N.N."/>
        </authorList>
    </citation>
    <scope>NUCLEOTIDE SEQUENCE [LARGE SCALE GENOMIC DNA]</scope>
    <source>
        <strain evidence="1 2">DSM 40306</strain>
    </source>
</reference>
<dbReference type="STRING" id="67331.SAMN04490357_5043"/>
<proteinExistence type="predicted"/>
<dbReference type="Proteomes" id="UP000182375">
    <property type="component" value="Unassembled WGS sequence"/>
</dbReference>
<name>A0A1H5BE39_9ACTN</name>
<organism evidence="1 2">
    <name type="scientific">Streptomyces misionensis</name>
    <dbReference type="NCBI Taxonomy" id="67331"/>
    <lineage>
        <taxon>Bacteria</taxon>
        <taxon>Bacillati</taxon>
        <taxon>Actinomycetota</taxon>
        <taxon>Actinomycetes</taxon>
        <taxon>Kitasatosporales</taxon>
        <taxon>Streptomycetaceae</taxon>
        <taxon>Streptomyces</taxon>
    </lineage>
</organism>
<dbReference type="EMBL" id="FNTD01000004">
    <property type="protein sequence ID" value="SED52220.1"/>
    <property type="molecule type" value="Genomic_DNA"/>
</dbReference>
<dbReference type="InterPro" id="IPR051797">
    <property type="entry name" value="TrmB-like"/>
</dbReference>
<dbReference type="PANTHER" id="PTHR34293:SF1">
    <property type="entry name" value="HTH-TYPE TRANSCRIPTIONAL REGULATOR TRMBL2"/>
    <property type="match status" value="1"/>
</dbReference>
<dbReference type="InterPro" id="IPR016032">
    <property type="entry name" value="Sig_transdc_resp-reg_C-effctor"/>
</dbReference>
<protein>
    <submittedName>
        <fullName evidence="1">Sugar-specific transcriptional regulator TrmB</fullName>
    </submittedName>
</protein>
<dbReference type="SUPFAM" id="SSF56024">
    <property type="entry name" value="Phospholipase D/nuclease"/>
    <property type="match status" value="1"/>
</dbReference>
<dbReference type="InterPro" id="IPR036390">
    <property type="entry name" value="WH_DNA-bd_sf"/>
</dbReference>
<dbReference type="InterPro" id="IPR036388">
    <property type="entry name" value="WH-like_DNA-bd_sf"/>
</dbReference>
<evidence type="ECO:0000313" key="2">
    <source>
        <dbReference type="Proteomes" id="UP000182375"/>
    </source>
</evidence>
<gene>
    <name evidence="1" type="ORF">SAMN04490357_5043</name>
</gene>
<accession>A0A1H5BE39</accession>